<reference evidence="3" key="2">
    <citation type="submission" date="2020-07" db="EMBL/GenBank/DDBJ databases">
        <authorList>
            <person name="Vera ALvarez R."/>
            <person name="Arias-Moreno D.M."/>
            <person name="Jimenez-Jacinto V."/>
            <person name="Jimenez-Bremont J.F."/>
            <person name="Swaminathan K."/>
            <person name="Moose S.P."/>
            <person name="Guerrero-Gonzalez M.L."/>
            <person name="Marino-Ramirez L."/>
            <person name="Landsman D."/>
            <person name="Rodriguez-Kessler M."/>
            <person name="Delgado-Sanchez P."/>
        </authorList>
    </citation>
    <scope>NUCLEOTIDE SEQUENCE</scope>
    <source>
        <tissue evidence="3">Cladode</tissue>
    </source>
</reference>
<sequence>MDPQPQPQSHQEHQRTETSQQHPKTMLLIRIMSKRRTWVGLFVLVYGILLYSSWNLLQSILSWYKSTLSPPSSAARAVYASAMLGVVFGVMSMAAAAAVAVPAMLVTWITVLVLLAFCGKRRRDLVVEAKKLTAEISGVVARILIKEGNFVAAVCAVLGYFLLVRKSADDELESS</sequence>
<feature type="region of interest" description="Disordered" evidence="1">
    <location>
        <begin position="1"/>
        <end position="21"/>
    </location>
</feature>
<feature type="transmembrane region" description="Helical" evidence="2">
    <location>
        <begin position="38"/>
        <end position="57"/>
    </location>
</feature>
<dbReference type="EMBL" id="GISG01200946">
    <property type="protein sequence ID" value="MBA4658536.1"/>
    <property type="molecule type" value="Transcribed_RNA"/>
</dbReference>
<feature type="transmembrane region" description="Helical" evidence="2">
    <location>
        <begin position="139"/>
        <end position="163"/>
    </location>
</feature>
<evidence type="ECO:0000256" key="1">
    <source>
        <dbReference type="SAM" id="MobiDB-lite"/>
    </source>
</evidence>
<keyword evidence="2" id="KW-0812">Transmembrane</keyword>
<keyword evidence="2" id="KW-0472">Membrane</keyword>
<feature type="transmembrane region" description="Helical" evidence="2">
    <location>
        <begin position="101"/>
        <end position="118"/>
    </location>
</feature>
<dbReference type="AlphaFoldDB" id="A0A7C9E908"/>
<dbReference type="EMBL" id="GISG01200947">
    <property type="protein sequence ID" value="MBA4658537.1"/>
    <property type="molecule type" value="Transcribed_RNA"/>
</dbReference>
<reference evidence="3" key="1">
    <citation type="journal article" date="2013" name="J. Plant Res.">
        <title>Effect of fungi and light on seed germination of three Opuntia species from semiarid lands of central Mexico.</title>
        <authorList>
            <person name="Delgado-Sanchez P."/>
            <person name="Jimenez-Bremont J.F."/>
            <person name="Guerrero-Gonzalez Mde L."/>
            <person name="Flores J."/>
        </authorList>
    </citation>
    <scope>NUCLEOTIDE SEQUENCE</scope>
    <source>
        <tissue evidence="3">Cladode</tissue>
    </source>
</reference>
<dbReference type="PANTHER" id="PTHR34656">
    <property type="entry name" value="PYRROLINE-5-CARBOXYLATE REDUCTASE"/>
    <property type="match status" value="1"/>
</dbReference>
<dbReference type="EMBL" id="GISG01200967">
    <property type="protein sequence ID" value="MBA4658545.1"/>
    <property type="molecule type" value="Transcribed_RNA"/>
</dbReference>
<organism evidence="3">
    <name type="scientific">Opuntia streptacantha</name>
    <name type="common">Prickly pear cactus</name>
    <name type="synonym">Opuntia cardona</name>
    <dbReference type="NCBI Taxonomy" id="393608"/>
    <lineage>
        <taxon>Eukaryota</taxon>
        <taxon>Viridiplantae</taxon>
        <taxon>Streptophyta</taxon>
        <taxon>Embryophyta</taxon>
        <taxon>Tracheophyta</taxon>
        <taxon>Spermatophyta</taxon>
        <taxon>Magnoliopsida</taxon>
        <taxon>eudicotyledons</taxon>
        <taxon>Gunneridae</taxon>
        <taxon>Pentapetalae</taxon>
        <taxon>Caryophyllales</taxon>
        <taxon>Cactineae</taxon>
        <taxon>Cactaceae</taxon>
        <taxon>Opuntioideae</taxon>
        <taxon>Opuntia</taxon>
    </lineage>
</organism>
<evidence type="ECO:0000313" key="3">
    <source>
        <dbReference type="EMBL" id="MBA4658545.1"/>
    </source>
</evidence>
<dbReference type="PANTHER" id="PTHR34656:SF1">
    <property type="entry name" value="PYRROLINE-5-CARBOXYLATE REDUCTASE"/>
    <property type="match status" value="1"/>
</dbReference>
<name>A0A7C9E908_OPUST</name>
<protein>
    <submittedName>
        <fullName evidence="3">Uncharacterized protein</fullName>
    </submittedName>
</protein>
<accession>A0A7C9E908</accession>
<dbReference type="EMBL" id="GISG01200945">
    <property type="protein sequence ID" value="MBA4658535.1"/>
    <property type="molecule type" value="Transcribed_RNA"/>
</dbReference>
<keyword evidence="2" id="KW-1133">Transmembrane helix</keyword>
<evidence type="ECO:0000256" key="2">
    <source>
        <dbReference type="SAM" id="Phobius"/>
    </source>
</evidence>
<proteinExistence type="predicted"/>